<evidence type="ECO:0000256" key="3">
    <source>
        <dbReference type="ARBA" id="ARBA00023001"/>
    </source>
</evidence>
<evidence type="ECO:0000256" key="8">
    <source>
        <dbReference type="SAM" id="SignalP"/>
    </source>
</evidence>
<dbReference type="InterPro" id="IPR001547">
    <property type="entry name" value="Glyco_hydro_5"/>
</dbReference>
<name>A0A7K0KF81_9BACT</name>
<evidence type="ECO:0000256" key="4">
    <source>
        <dbReference type="ARBA" id="ARBA00023277"/>
    </source>
</evidence>
<evidence type="ECO:0000313" key="11">
    <source>
        <dbReference type="Proteomes" id="UP000438914"/>
    </source>
</evidence>
<evidence type="ECO:0000256" key="7">
    <source>
        <dbReference type="RuleBase" id="RU361153"/>
    </source>
</evidence>
<evidence type="ECO:0000256" key="2">
    <source>
        <dbReference type="ARBA" id="ARBA00022801"/>
    </source>
</evidence>
<gene>
    <name evidence="10" type="ORF">FYJ73_07905</name>
</gene>
<feature type="chain" id="PRO_5029890546" evidence="8">
    <location>
        <begin position="20"/>
        <end position="482"/>
    </location>
</feature>
<dbReference type="RefSeq" id="WP_154534178.1">
    <property type="nucleotide sequence ID" value="NZ_VUNG01000017.1"/>
</dbReference>
<evidence type="ECO:0000256" key="5">
    <source>
        <dbReference type="ARBA" id="ARBA00023295"/>
    </source>
</evidence>
<accession>A0A7K0KF81</accession>
<feature type="domain" description="Glycoside hydrolase family 5" evidence="9">
    <location>
        <begin position="60"/>
        <end position="386"/>
    </location>
</feature>
<dbReference type="InterPro" id="IPR050386">
    <property type="entry name" value="Glycosyl_hydrolase_5"/>
</dbReference>
<dbReference type="SUPFAM" id="SSF51445">
    <property type="entry name" value="(Trans)glycosidases"/>
    <property type="match status" value="1"/>
</dbReference>
<evidence type="ECO:0000313" key="10">
    <source>
        <dbReference type="EMBL" id="MST84592.1"/>
    </source>
</evidence>
<keyword evidence="6" id="KW-0624">Polysaccharide degradation</keyword>
<organism evidence="10 11">
    <name type="scientific">Hallella mizrahii</name>
    <dbReference type="NCBI Taxonomy" id="2606637"/>
    <lineage>
        <taxon>Bacteria</taxon>
        <taxon>Pseudomonadati</taxon>
        <taxon>Bacteroidota</taxon>
        <taxon>Bacteroidia</taxon>
        <taxon>Bacteroidales</taxon>
        <taxon>Prevotellaceae</taxon>
        <taxon>Hallella</taxon>
    </lineage>
</organism>
<keyword evidence="2 7" id="KW-0378">Hydrolase</keyword>
<reference evidence="10 11" key="1">
    <citation type="submission" date="2019-08" db="EMBL/GenBank/DDBJ databases">
        <title>In-depth cultivation of the pig gut microbiome towards novel bacterial diversity and tailored functional studies.</title>
        <authorList>
            <person name="Wylensek D."/>
            <person name="Hitch T.C.A."/>
            <person name="Clavel T."/>
        </authorList>
    </citation>
    <scope>NUCLEOTIDE SEQUENCE [LARGE SCALE GENOMIC DNA]</scope>
    <source>
        <strain evidence="10 11">LKV-178-WT-2A</strain>
    </source>
</reference>
<dbReference type="PANTHER" id="PTHR31297:SF41">
    <property type="entry name" value="ENDOGLUCANASE, PUTATIVE (AFU_ORTHOLOGUE AFUA_5G01830)-RELATED"/>
    <property type="match status" value="1"/>
</dbReference>
<sequence>MKKLYLALLLAGSLTTAFAQDHPGMKTMDLTAAQMAHYMAPGWNLGNTLEAGSYDNNFTAVAGTASETEWQPTKTTQQVLDAVKAQGFKSVRIPCAWVMGHIADKAAMTIDPAWMNRVKEIIDYCINAGLYVIINDHWDGGWLEYDGFTTGADVSAKKEQLRKLWTNIANALKDYDERVIFAGLNEPGVGGGSSDAKGKLMLTNQWSPSDADLKKFTDRLIEYENVFVDAVRATGGNNAKRVLVVQGPMTNIGHTVKYFDASRINDTAKDRLMVEIHSYDPYNFCQNTDAKTAYYYWVEHGPKRASHISNAQEEQSIKNSFASLNAAFVDKGYPIILGEYGAIHRTLSSSEGTQSNHDESRQYWYQLVTAEAMQDGVIPFVWDTNATGSNTMTIVNRRDGSVFDQFDLDGITAGAREAKEDYEGTYPAPSTTSISLVSAEKSSEGTVYDLCGRVVKSHVSNFRETSLPKGIYLFQGKKYVKD</sequence>
<evidence type="ECO:0000256" key="6">
    <source>
        <dbReference type="ARBA" id="ARBA00023326"/>
    </source>
</evidence>
<dbReference type="Gene3D" id="3.20.20.80">
    <property type="entry name" value="Glycosidases"/>
    <property type="match status" value="1"/>
</dbReference>
<keyword evidence="4" id="KW-0119">Carbohydrate metabolism</keyword>
<proteinExistence type="inferred from homology"/>
<keyword evidence="8" id="KW-0732">Signal</keyword>
<feature type="signal peptide" evidence="8">
    <location>
        <begin position="1"/>
        <end position="19"/>
    </location>
</feature>
<dbReference type="EMBL" id="VUNG01000017">
    <property type="protein sequence ID" value="MST84592.1"/>
    <property type="molecule type" value="Genomic_DNA"/>
</dbReference>
<protein>
    <submittedName>
        <fullName evidence="10">Cellulase family glycosylhydrolase</fullName>
    </submittedName>
</protein>
<keyword evidence="11" id="KW-1185">Reference proteome</keyword>
<dbReference type="InterPro" id="IPR017853">
    <property type="entry name" value="GH"/>
</dbReference>
<dbReference type="Pfam" id="PF00150">
    <property type="entry name" value="Cellulase"/>
    <property type="match status" value="1"/>
</dbReference>
<keyword evidence="5 7" id="KW-0326">Glycosidase</keyword>
<dbReference type="GO" id="GO:0009986">
    <property type="term" value="C:cell surface"/>
    <property type="evidence" value="ECO:0007669"/>
    <property type="project" value="TreeGrafter"/>
</dbReference>
<comment type="similarity">
    <text evidence="1 7">Belongs to the glycosyl hydrolase 5 (cellulase A) family.</text>
</comment>
<dbReference type="GO" id="GO:0005576">
    <property type="term" value="C:extracellular region"/>
    <property type="evidence" value="ECO:0007669"/>
    <property type="project" value="TreeGrafter"/>
</dbReference>
<evidence type="ECO:0000256" key="1">
    <source>
        <dbReference type="ARBA" id="ARBA00005641"/>
    </source>
</evidence>
<dbReference type="GO" id="GO:0008422">
    <property type="term" value="F:beta-glucosidase activity"/>
    <property type="evidence" value="ECO:0007669"/>
    <property type="project" value="TreeGrafter"/>
</dbReference>
<comment type="caution">
    <text evidence="10">The sequence shown here is derived from an EMBL/GenBank/DDBJ whole genome shotgun (WGS) entry which is preliminary data.</text>
</comment>
<evidence type="ECO:0000259" key="9">
    <source>
        <dbReference type="Pfam" id="PF00150"/>
    </source>
</evidence>
<dbReference type="Proteomes" id="UP000438914">
    <property type="component" value="Unassembled WGS sequence"/>
</dbReference>
<dbReference type="AlphaFoldDB" id="A0A7K0KF81"/>
<keyword evidence="3" id="KW-0136">Cellulose degradation</keyword>
<dbReference type="PANTHER" id="PTHR31297">
    <property type="entry name" value="GLUCAN ENDO-1,6-BETA-GLUCOSIDASE B"/>
    <property type="match status" value="1"/>
</dbReference>
<dbReference type="GO" id="GO:0030245">
    <property type="term" value="P:cellulose catabolic process"/>
    <property type="evidence" value="ECO:0007669"/>
    <property type="project" value="UniProtKB-KW"/>
</dbReference>